<evidence type="ECO:0000256" key="2">
    <source>
        <dbReference type="ARBA" id="ARBA00022448"/>
    </source>
</evidence>
<dbReference type="RefSeq" id="WP_321389759.1">
    <property type="nucleotide sequence ID" value="NZ_CP139487.1"/>
</dbReference>
<dbReference type="PANTHER" id="PTHR30450">
    <property type="entry name" value="ABC TRANSPORTER PERMEASE"/>
    <property type="match status" value="1"/>
</dbReference>
<dbReference type="SUPFAM" id="SSF161098">
    <property type="entry name" value="MetI-like"/>
    <property type="match status" value="1"/>
</dbReference>
<evidence type="ECO:0000256" key="3">
    <source>
        <dbReference type="ARBA" id="ARBA00022475"/>
    </source>
</evidence>
<keyword evidence="5 7" id="KW-1133">Transmembrane helix</keyword>
<dbReference type="CDD" id="cd06261">
    <property type="entry name" value="TM_PBP2"/>
    <property type="match status" value="1"/>
</dbReference>
<evidence type="ECO:0000313" key="9">
    <source>
        <dbReference type="EMBL" id="WPU63300.1"/>
    </source>
</evidence>
<dbReference type="GO" id="GO:0005886">
    <property type="term" value="C:plasma membrane"/>
    <property type="evidence" value="ECO:0007669"/>
    <property type="project" value="UniProtKB-SubCell"/>
</dbReference>
<keyword evidence="6 7" id="KW-0472">Membrane</keyword>
<dbReference type="Proteomes" id="UP001324634">
    <property type="component" value="Chromosome"/>
</dbReference>
<evidence type="ECO:0000256" key="6">
    <source>
        <dbReference type="ARBA" id="ARBA00023136"/>
    </source>
</evidence>
<dbReference type="PANTHER" id="PTHR30450:SF1">
    <property type="entry name" value="D-METHIONINE TRANSPORT SYSTEM PERMEASE PROTEIN METI-RELATED"/>
    <property type="match status" value="1"/>
</dbReference>
<keyword evidence="10" id="KW-1185">Reference proteome</keyword>
<feature type="transmembrane region" description="Helical" evidence="7">
    <location>
        <begin position="15"/>
        <end position="38"/>
    </location>
</feature>
<comment type="similarity">
    <text evidence="7">Belongs to the binding-protein-dependent transport system permease family.</text>
</comment>
<name>A0AAX4HJA9_9BACT</name>
<evidence type="ECO:0000256" key="1">
    <source>
        <dbReference type="ARBA" id="ARBA00004651"/>
    </source>
</evidence>
<dbReference type="PROSITE" id="PS50928">
    <property type="entry name" value="ABC_TM1"/>
    <property type="match status" value="1"/>
</dbReference>
<feature type="transmembrane region" description="Helical" evidence="7">
    <location>
        <begin position="144"/>
        <end position="166"/>
    </location>
</feature>
<feature type="transmembrane region" description="Helical" evidence="7">
    <location>
        <begin position="186"/>
        <end position="205"/>
    </location>
</feature>
<gene>
    <name evidence="9" type="ORF">SOO65_11450</name>
</gene>
<evidence type="ECO:0000256" key="7">
    <source>
        <dbReference type="RuleBase" id="RU363032"/>
    </source>
</evidence>
<organism evidence="9 10">
    <name type="scientific">Peredibacter starrii</name>
    <dbReference type="NCBI Taxonomy" id="28202"/>
    <lineage>
        <taxon>Bacteria</taxon>
        <taxon>Pseudomonadati</taxon>
        <taxon>Bdellovibrionota</taxon>
        <taxon>Bacteriovoracia</taxon>
        <taxon>Bacteriovoracales</taxon>
        <taxon>Bacteriovoracaceae</taxon>
        <taxon>Peredibacter</taxon>
    </lineage>
</organism>
<dbReference type="Gene3D" id="1.10.3720.10">
    <property type="entry name" value="MetI-like"/>
    <property type="match status" value="1"/>
</dbReference>
<evidence type="ECO:0000313" key="10">
    <source>
        <dbReference type="Proteomes" id="UP001324634"/>
    </source>
</evidence>
<proteinExistence type="inferred from homology"/>
<evidence type="ECO:0000256" key="5">
    <source>
        <dbReference type="ARBA" id="ARBA00022989"/>
    </source>
</evidence>
<reference evidence="9 10" key="1">
    <citation type="submission" date="2023-11" db="EMBL/GenBank/DDBJ databases">
        <title>Peredibacter starrii A3.12.</title>
        <authorList>
            <person name="Mitchell R.J."/>
        </authorList>
    </citation>
    <scope>NUCLEOTIDE SEQUENCE [LARGE SCALE GENOMIC DNA]</scope>
    <source>
        <strain evidence="9 10">A3.12</strain>
    </source>
</reference>
<feature type="transmembrane region" description="Helical" evidence="7">
    <location>
        <begin position="50"/>
        <end position="73"/>
    </location>
</feature>
<dbReference type="InterPro" id="IPR000515">
    <property type="entry name" value="MetI-like"/>
</dbReference>
<dbReference type="KEGG" id="psti:SOO65_11450"/>
<feature type="transmembrane region" description="Helical" evidence="7">
    <location>
        <begin position="85"/>
        <end position="103"/>
    </location>
</feature>
<dbReference type="Pfam" id="PF00528">
    <property type="entry name" value="BPD_transp_1"/>
    <property type="match status" value="1"/>
</dbReference>
<dbReference type="AlphaFoldDB" id="A0AAX4HJA9"/>
<feature type="domain" description="ABC transmembrane type-1" evidence="8">
    <location>
        <begin position="11"/>
        <end position="205"/>
    </location>
</feature>
<dbReference type="GO" id="GO:0048473">
    <property type="term" value="P:D-methionine transmembrane transport"/>
    <property type="evidence" value="ECO:0007669"/>
    <property type="project" value="TreeGrafter"/>
</dbReference>
<comment type="subcellular location">
    <subcellularLocation>
        <location evidence="1 7">Cell membrane</location>
        <topology evidence="1 7">Multi-pass membrane protein</topology>
    </subcellularLocation>
</comment>
<accession>A0AAX4HJA9</accession>
<keyword evidence="3" id="KW-1003">Cell membrane</keyword>
<sequence>MNLLPELLQALQETLTMLSIGLIAALIFGSIIGTYLFLWRKGGLRENRILSLVVGTVINIVRSFPFVILLISVGPFTRFVTGTTIGPIAASVPLSIAAIAYFARIVELALNDVPKGVIEAAESMGASLPRIIFSVLFVEARSSLILGFTTLTVSFLSYSAAAGIVGGGGIGDLAIRYGYYRFQTDVMIITIVVLIVLVQIIQLLGGRLASHFNRR</sequence>
<protein>
    <submittedName>
        <fullName evidence="9">Methionine ABC transporter permease</fullName>
    </submittedName>
</protein>
<dbReference type="InterPro" id="IPR035906">
    <property type="entry name" value="MetI-like_sf"/>
</dbReference>
<evidence type="ECO:0000256" key="4">
    <source>
        <dbReference type="ARBA" id="ARBA00022692"/>
    </source>
</evidence>
<keyword evidence="2 7" id="KW-0813">Transport</keyword>
<evidence type="ECO:0000259" key="8">
    <source>
        <dbReference type="PROSITE" id="PS50928"/>
    </source>
</evidence>
<keyword evidence="4 7" id="KW-0812">Transmembrane</keyword>
<dbReference type="InterPro" id="IPR051322">
    <property type="entry name" value="AA_ABC_Transporter_Permease"/>
</dbReference>
<dbReference type="EMBL" id="CP139487">
    <property type="protein sequence ID" value="WPU63300.1"/>
    <property type="molecule type" value="Genomic_DNA"/>
</dbReference>